<proteinExistence type="predicted"/>
<dbReference type="Proteomes" id="UP001165882">
    <property type="component" value="Unassembled WGS sequence"/>
</dbReference>
<protein>
    <submittedName>
        <fullName evidence="1">Uncharacterized protein</fullName>
    </submittedName>
</protein>
<comment type="caution">
    <text evidence="1">The sequence shown here is derived from an EMBL/GenBank/DDBJ whole genome shotgun (WGS) entry which is preliminary data.</text>
</comment>
<gene>
    <name evidence="1" type="ORF">DZA28_10085</name>
</gene>
<sequence>MLPLPYVQFEAEKGGGMLLYERPVYNEKLQQDIDLEGGEWAERLVVQGVPLASGIVQMQAMHPAFLVSLRGSSDTSIHLVARRTGQVAT</sequence>
<reference evidence="1 2" key="1">
    <citation type="journal article" date="2019" name="Biocontrol Sci. Technol.">
        <title>Pseudomonas putida strain B2017 produced as technical grade active ingredient controls fungal and bacterial crop diseases.</title>
        <authorList>
            <person name="Oliver C."/>
            <person name="Hernandez I."/>
            <person name="Caminal M."/>
            <person name="Lara J.M."/>
            <person name="Fernandez C."/>
        </authorList>
    </citation>
    <scope>NUCLEOTIDE SEQUENCE [LARGE SCALE GENOMIC DNA]</scope>
    <source>
        <strain evidence="1 2">B2017</strain>
    </source>
</reference>
<keyword evidence="2" id="KW-1185">Reference proteome</keyword>
<name>A0ABY3D3S6_9PSED</name>
<evidence type="ECO:0000313" key="2">
    <source>
        <dbReference type="Proteomes" id="UP001165882"/>
    </source>
</evidence>
<dbReference type="EMBL" id="QWEF01000001">
    <property type="protein sequence ID" value="TRZ60284.1"/>
    <property type="molecule type" value="Genomic_DNA"/>
</dbReference>
<accession>A0ABY3D3S6</accession>
<evidence type="ECO:0000313" key="1">
    <source>
        <dbReference type="EMBL" id="TRZ60284.1"/>
    </source>
</evidence>
<organism evidence="1 2">
    <name type="scientific">Pseudomonas alloputida</name>
    <dbReference type="NCBI Taxonomy" id="1940621"/>
    <lineage>
        <taxon>Bacteria</taxon>
        <taxon>Pseudomonadati</taxon>
        <taxon>Pseudomonadota</taxon>
        <taxon>Gammaproteobacteria</taxon>
        <taxon>Pseudomonadales</taxon>
        <taxon>Pseudomonadaceae</taxon>
        <taxon>Pseudomonas</taxon>
    </lineage>
</organism>